<keyword evidence="3 5" id="KW-1133">Transmembrane helix</keyword>
<feature type="transmembrane region" description="Helical" evidence="5">
    <location>
        <begin position="431"/>
        <end position="451"/>
    </location>
</feature>
<feature type="transmembrane region" description="Helical" evidence="5">
    <location>
        <begin position="71"/>
        <end position="90"/>
    </location>
</feature>
<feature type="transmembrane region" description="Helical" evidence="5">
    <location>
        <begin position="231"/>
        <end position="247"/>
    </location>
</feature>
<sequence length="695" mass="78838">MKRCFSLTSKILIYAYYVLVVATPVLVVPYTSELFEFNKMFLVYGLTIVVFITWLLKVILSGKLQIKRSPLDIPIALFLLTLAISSFVSIDRHVSIWGYYSRQHGGLLSVISFILLYYGFISNVTKEALLKILKLAIFSGALVATYGVLQHFGIDKHLWVQDVARRVFSSIGQPNWLAAYMNILLFLSLGLGLNYYKQKEPQNKLNHIILMYILPTIFFLTILYTKSRSGLLGFIIADATFWLLIFRQSRIKKIIIIFHVVLLLLSFITGLNDTPLHRFTLPGIVSKYRSSQIDETIINRGPGTVLSLGGTESSQIRKYVWQGALNAANANPFFGTGVETFAWAFYKYRPVEHNLTSEWDFLYNKAHNEYLNFLATTGYVGLGTYLLLISIFIFYSVCFILKSSSHFALRSLLAGLFASWISILVTNFFGFSVVVISIFFWLIPASFMVLIGSHSRNVLHIPGMSIWLRRVLIIFILLLSGLLLTLLARFWYADVLYSKGQNLVSSGYSLEGRRKLAKALSLRPDEPRYWSELAYAEGLLSRSAYQREESSRAAQLKAEAISFQAVARSISPNNLNLAKDSVRLLYLLSETDPKLLSLAISEIKEALDLSPNDPKLLYNLALLYSGDGELSNLVIPTLRESIELKSNYRDARILLGLFYLQADQTELAKLQFEYVINNINSNDQEAADYLMQLEK</sequence>
<evidence type="ECO:0000256" key="4">
    <source>
        <dbReference type="ARBA" id="ARBA00023136"/>
    </source>
</evidence>
<comment type="caution">
    <text evidence="7">The sequence shown here is derived from an EMBL/GenBank/DDBJ whole genome shotgun (WGS) entry which is preliminary data.</text>
</comment>
<gene>
    <name evidence="7" type="ORF">COW99_03980</name>
</gene>
<keyword evidence="4 5" id="KW-0472">Membrane</keyword>
<evidence type="ECO:0000313" key="7">
    <source>
        <dbReference type="EMBL" id="PIP61433.1"/>
    </source>
</evidence>
<feature type="transmembrane region" description="Helical" evidence="5">
    <location>
        <begin position="407"/>
        <end position="425"/>
    </location>
</feature>
<feature type="transmembrane region" description="Helical" evidence="5">
    <location>
        <begin position="132"/>
        <end position="149"/>
    </location>
</feature>
<evidence type="ECO:0000313" key="8">
    <source>
        <dbReference type="Proteomes" id="UP000231246"/>
    </source>
</evidence>
<feature type="transmembrane region" description="Helical" evidence="5">
    <location>
        <begin position="102"/>
        <end position="120"/>
    </location>
</feature>
<feature type="transmembrane region" description="Helical" evidence="5">
    <location>
        <begin position="254"/>
        <end position="271"/>
    </location>
</feature>
<dbReference type="InterPro" id="IPR011990">
    <property type="entry name" value="TPR-like_helical_dom_sf"/>
</dbReference>
<comment type="subcellular location">
    <subcellularLocation>
        <location evidence="1">Membrane</location>
        <topology evidence="1">Multi-pass membrane protein</topology>
    </subcellularLocation>
</comment>
<protein>
    <recommendedName>
        <fullName evidence="6">O-antigen ligase-related domain-containing protein</fullName>
    </recommendedName>
</protein>
<dbReference type="Pfam" id="PF04932">
    <property type="entry name" value="Wzy_C"/>
    <property type="match status" value="1"/>
</dbReference>
<feature type="transmembrane region" description="Helical" evidence="5">
    <location>
        <begin position="41"/>
        <end position="59"/>
    </location>
</feature>
<dbReference type="InterPro" id="IPR007016">
    <property type="entry name" value="O-antigen_ligase-rel_domated"/>
</dbReference>
<dbReference type="Gene3D" id="1.25.40.10">
    <property type="entry name" value="Tetratricopeptide repeat domain"/>
    <property type="match status" value="1"/>
</dbReference>
<evidence type="ECO:0000259" key="6">
    <source>
        <dbReference type="Pfam" id="PF04932"/>
    </source>
</evidence>
<evidence type="ECO:0000256" key="2">
    <source>
        <dbReference type="ARBA" id="ARBA00022692"/>
    </source>
</evidence>
<dbReference type="AlphaFoldDB" id="A0A2H0BUT2"/>
<evidence type="ECO:0000256" key="5">
    <source>
        <dbReference type="SAM" id="Phobius"/>
    </source>
</evidence>
<feature type="domain" description="O-antigen ligase-related" evidence="6">
    <location>
        <begin position="217"/>
        <end position="385"/>
    </location>
</feature>
<feature type="transmembrane region" description="Helical" evidence="5">
    <location>
        <begin position="177"/>
        <end position="196"/>
    </location>
</feature>
<dbReference type="Proteomes" id="UP000231246">
    <property type="component" value="Unassembled WGS sequence"/>
</dbReference>
<feature type="transmembrane region" description="Helical" evidence="5">
    <location>
        <begin position="471"/>
        <end position="492"/>
    </location>
</feature>
<dbReference type="EMBL" id="PCTA01000026">
    <property type="protein sequence ID" value="PIP61433.1"/>
    <property type="molecule type" value="Genomic_DNA"/>
</dbReference>
<organism evidence="7 8">
    <name type="scientific">Candidatus Roizmanbacteria bacterium CG22_combo_CG10-13_8_21_14_all_38_20</name>
    <dbReference type="NCBI Taxonomy" id="1974862"/>
    <lineage>
        <taxon>Bacteria</taxon>
        <taxon>Candidatus Roizmaniibacteriota</taxon>
    </lineage>
</organism>
<dbReference type="PANTHER" id="PTHR37422">
    <property type="entry name" value="TEICHURONIC ACID BIOSYNTHESIS PROTEIN TUAE"/>
    <property type="match status" value="1"/>
</dbReference>
<proteinExistence type="predicted"/>
<dbReference type="InterPro" id="IPR051533">
    <property type="entry name" value="WaaL-like"/>
</dbReference>
<accession>A0A2H0BUT2</accession>
<dbReference type="GO" id="GO:0016020">
    <property type="term" value="C:membrane"/>
    <property type="evidence" value="ECO:0007669"/>
    <property type="project" value="UniProtKB-SubCell"/>
</dbReference>
<keyword evidence="2 5" id="KW-0812">Transmembrane</keyword>
<evidence type="ECO:0000256" key="3">
    <source>
        <dbReference type="ARBA" id="ARBA00022989"/>
    </source>
</evidence>
<feature type="transmembrane region" description="Helical" evidence="5">
    <location>
        <begin position="208"/>
        <end position="225"/>
    </location>
</feature>
<evidence type="ECO:0000256" key="1">
    <source>
        <dbReference type="ARBA" id="ARBA00004141"/>
    </source>
</evidence>
<reference evidence="7 8" key="1">
    <citation type="submission" date="2017-09" db="EMBL/GenBank/DDBJ databases">
        <title>Depth-based differentiation of microbial function through sediment-hosted aquifers and enrichment of novel symbionts in the deep terrestrial subsurface.</title>
        <authorList>
            <person name="Probst A.J."/>
            <person name="Ladd B."/>
            <person name="Jarett J.K."/>
            <person name="Geller-Mcgrath D.E."/>
            <person name="Sieber C.M."/>
            <person name="Emerson J.B."/>
            <person name="Anantharaman K."/>
            <person name="Thomas B.C."/>
            <person name="Malmstrom R."/>
            <person name="Stieglmeier M."/>
            <person name="Klingl A."/>
            <person name="Woyke T."/>
            <person name="Ryan C.M."/>
            <person name="Banfield J.F."/>
        </authorList>
    </citation>
    <scope>NUCLEOTIDE SEQUENCE [LARGE SCALE GENOMIC DNA]</scope>
    <source>
        <strain evidence="7">CG22_combo_CG10-13_8_21_14_all_38_20</strain>
    </source>
</reference>
<name>A0A2H0BUT2_9BACT</name>
<dbReference type="SUPFAM" id="SSF48452">
    <property type="entry name" value="TPR-like"/>
    <property type="match status" value="1"/>
</dbReference>
<feature type="transmembrane region" description="Helical" evidence="5">
    <location>
        <begin position="370"/>
        <end position="395"/>
    </location>
</feature>
<feature type="transmembrane region" description="Helical" evidence="5">
    <location>
        <begin position="12"/>
        <end position="29"/>
    </location>
</feature>
<dbReference type="PANTHER" id="PTHR37422:SF13">
    <property type="entry name" value="LIPOPOLYSACCHARIDE BIOSYNTHESIS PROTEIN PA4999-RELATED"/>
    <property type="match status" value="1"/>
</dbReference>